<evidence type="ECO:0000256" key="1">
    <source>
        <dbReference type="SAM" id="MobiDB-lite"/>
    </source>
</evidence>
<accession>A0A561WKE7</accession>
<dbReference type="Proteomes" id="UP000320239">
    <property type="component" value="Unassembled WGS sequence"/>
</dbReference>
<name>A0A561WKE7_ACTTI</name>
<reference evidence="2 3" key="1">
    <citation type="submission" date="2019-06" db="EMBL/GenBank/DDBJ databases">
        <title>Sequencing the genomes of 1000 actinobacteria strains.</title>
        <authorList>
            <person name="Klenk H.-P."/>
        </authorList>
    </citation>
    <scope>NUCLEOTIDE SEQUENCE [LARGE SCALE GENOMIC DNA]</scope>
    <source>
        <strain evidence="2 3">DSM 43866</strain>
    </source>
</reference>
<protein>
    <submittedName>
        <fullName evidence="2">Uncharacterized protein</fullName>
    </submittedName>
</protein>
<gene>
    <name evidence="2" type="ORF">FHX34_102896</name>
</gene>
<proteinExistence type="predicted"/>
<sequence>MGSSVRRPVRRRRISGDAQHRAGSDDQARLERERLAALHGYRLFDTPPGEELRAVLRVAATVAGASSAALNLIGERR</sequence>
<dbReference type="AlphaFoldDB" id="A0A561WKE7"/>
<dbReference type="EMBL" id="VIWY01000002">
    <property type="protein sequence ID" value="TWG24342.1"/>
    <property type="molecule type" value="Genomic_DNA"/>
</dbReference>
<evidence type="ECO:0000313" key="2">
    <source>
        <dbReference type="EMBL" id="TWG24342.1"/>
    </source>
</evidence>
<comment type="caution">
    <text evidence="2">The sequence shown here is derived from an EMBL/GenBank/DDBJ whole genome shotgun (WGS) entry which is preliminary data.</text>
</comment>
<evidence type="ECO:0000313" key="3">
    <source>
        <dbReference type="Proteomes" id="UP000320239"/>
    </source>
</evidence>
<dbReference type="RefSeq" id="WP_244940676.1">
    <property type="nucleotide sequence ID" value="NZ_VIWY01000002.1"/>
</dbReference>
<organism evidence="2 3">
    <name type="scientific">Actinoplanes teichomyceticus</name>
    <dbReference type="NCBI Taxonomy" id="1867"/>
    <lineage>
        <taxon>Bacteria</taxon>
        <taxon>Bacillati</taxon>
        <taxon>Actinomycetota</taxon>
        <taxon>Actinomycetes</taxon>
        <taxon>Micromonosporales</taxon>
        <taxon>Micromonosporaceae</taxon>
        <taxon>Actinoplanes</taxon>
    </lineage>
</organism>
<keyword evidence="3" id="KW-1185">Reference proteome</keyword>
<feature type="compositionally biased region" description="Basic and acidic residues" evidence="1">
    <location>
        <begin position="14"/>
        <end position="28"/>
    </location>
</feature>
<feature type="region of interest" description="Disordered" evidence="1">
    <location>
        <begin position="1"/>
        <end position="28"/>
    </location>
</feature>